<reference evidence="2 3" key="2">
    <citation type="submission" date="2024-07" db="EMBL/GenBank/DDBJ databases">
        <authorList>
            <person name="Akdeniz Z."/>
        </authorList>
    </citation>
    <scope>NUCLEOTIDE SEQUENCE [LARGE SCALE GENOMIC DNA]</scope>
</reference>
<proteinExistence type="predicted"/>
<accession>A0AA86PBP0</accession>
<comment type="caution">
    <text evidence="1">The sequence shown here is derived from an EMBL/GenBank/DDBJ whole genome shotgun (WGS) entry which is preliminary data.</text>
</comment>
<dbReference type="Proteomes" id="UP001642409">
    <property type="component" value="Unassembled WGS sequence"/>
</dbReference>
<evidence type="ECO:0000313" key="1">
    <source>
        <dbReference type="EMBL" id="CAI9935573.1"/>
    </source>
</evidence>
<protein>
    <submittedName>
        <fullName evidence="2">Hypothetical_protein</fullName>
    </submittedName>
</protein>
<evidence type="ECO:0000313" key="2">
    <source>
        <dbReference type="EMBL" id="CAL6056295.1"/>
    </source>
</evidence>
<dbReference type="EMBL" id="CAXDID020000209">
    <property type="protein sequence ID" value="CAL6056295.1"/>
    <property type="molecule type" value="Genomic_DNA"/>
</dbReference>
<keyword evidence="3" id="KW-1185">Reference proteome</keyword>
<sequence>MMTSRIVTLPFRKEFSLEHIHEILELGFSGLQLKKERMHFFNAINHGGELLLYYHHLIYHVEDNKLVQFQQYNVGKQNYDEQEPLSSSSSYSSSSDMDDAMICSLFSFNQNLFKREFKKLSVYRNNQFEMMKDLNGYYFQFCNNILVLELNDDDNDEENEEFRILKLIDNCETQLILNASELQMLPFITCGVLILCNDDATTFIDMMTSKVVSLPTREAFKLEQIHEILELSNSGLQLKKEILIEIFGEEFPNQIKQCYDSYIQDQINNFPIYSQNCNQLLPFSVLYQYFSDLDLERKDKISQNLTSLTNKIRSQEETLCNKLETASQLLNQAVSQLELLSSVEVCQ</sequence>
<dbReference type="EMBL" id="CATOUU010000616">
    <property type="protein sequence ID" value="CAI9935573.1"/>
    <property type="molecule type" value="Genomic_DNA"/>
</dbReference>
<dbReference type="AlphaFoldDB" id="A0AA86PBP0"/>
<evidence type="ECO:0000313" key="3">
    <source>
        <dbReference type="Proteomes" id="UP001642409"/>
    </source>
</evidence>
<name>A0AA86PBP0_9EUKA</name>
<organism evidence="1">
    <name type="scientific">Hexamita inflata</name>
    <dbReference type="NCBI Taxonomy" id="28002"/>
    <lineage>
        <taxon>Eukaryota</taxon>
        <taxon>Metamonada</taxon>
        <taxon>Diplomonadida</taxon>
        <taxon>Hexamitidae</taxon>
        <taxon>Hexamitinae</taxon>
        <taxon>Hexamita</taxon>
    </lineage>
</organism>
<reference evidence="1" key="1">
    <citation type="submission" date="2023-06" db="EMBL/GenBank/DDBJ databases">
        <authorList>
            <person name="Kurt Z."/>
        </authorList>
    </citation>
    <scope>NUCLEOTIDE SEQUENCE</scope>
</reference>
<gene>
    <name evidence="1" type="ORF">HINF_LOCUS23218</name>
    <name evidence="2" type="ORF">HINF_LOCUS46958</name>
</gene>